<accession>A0A1V4J3B5</accession>
<keyword evidence="2" id="KW-1185">Reference proteome</keyword>
<proteinExistence type="predicted"/>
<sequence length="71" mass="7938">MLPAADQSTFSVLHCFEPLIFSSLDLVYSRKKRKCNLIGTVKYSPIKLRDQLKINKVTTGLTQSGILGLLK</sequence>
<gene>
    <name evidence="1" type="ORF">AV530_016694</name>
</gene>
<evidence type="ECO:0000313" key="2">
    <source>
        <dbReference type="Proteomes" id="UP000190648"/>
    </source>
</evidence>
<dbReference type="Proteomes" id="UP000190648">
    <property type="component" value="Unassembled WGS sequence"/>
</dbReference>
<evidence type="ECO:0000313" key="1">
    <source>
        <dbReference type="EMBL" id="OPJ66679.1"/>
    </source>
</evidence>
<reference evidence="1 2" key="1">
    <citation type="submission" date="2016-02" db="EMBL/GenBank/DDBJ databases">
        <title>Band-tailed pigeon sequencing and assembly.</title>
        <authorList>
            <person name="Soares A.E."/>
            <person name="Novak B.J."/>
            <person name="Rice E.S."/>
            <person name="O'Connell B."/>
            <person name="Chang D."/>
            <person name="Weber S."/>
            <person name="Shapiro B."/>
        </authorList>
    </citation>
    <scope>NUCLEOTIDE SEQUENCE [LARGE SCALE GENOMIC DNA]</scope>
    <source>
        <strain evidence="1">BTP2013</strain>
        <tissue evidence="1">Blood</tissue>
    </source>
</reference>
<name>A0A1V4J3B5_PATFA</name>
<dbReference type="AlphaFoldDB" id="A0A1V4J3B5"/>
<dbReference type="EMBL" id="LSYS01009367">
    <property type="protein sequence ID" value="OPJ66679.1"/>
    <property type="molecule type" value="Genomic_DNA"/>
</dbReference>
<organism evidence="1 2">
    <name type="scientific">Patagioenas fasciata monilis</name>
    <dbReference type="NCBI Taxonomy" id="372326"/>
    <lineage>
        <taxon>Eukaryota</taxon>
        <taxon>Metazoa</taxon>
        <taxon>Chordata</taxon>
        <taxon>Craniata</taxon>
        <taxon>Vertebrata</taxon>
        <taxon>Euteleostomi</taxon>
        <taxon>Archelosauria</taxon>
        <taxon>Archosauria</taxon>
        <taxon>Dinosauria</taxon>
        <taxon>Saurischia</taxon>
        <taxon>Theropoda</taxon>
        <taxon>Coelurosauria</taxon>
        <taxon>Aves</taxon>
        <taxon>Neognathae</taxon>
        <taxon>Neoaves</taxon>
        <taxon>Columbimorphae</taxon>
        <taxon>Columbiformes</taxon>
        <taxon>Columbidae</taxon>
        <taxon>Patagioenas</taxon>
    </lineage>
</organism>
<comment type="caution">
    <text evidence="1">The sequence shown here is derived from an EMBL/GenBank/DDBJ whole genome shotgun (WGS) entry which is preliminary data.</text>
</comment>
<protein>
    <submittedName>
        <fullName evidence="1">Uncharacterized protein</fullName>
    </submittedName>
</protein>